<comment type="caution">
    <text evidence="1">The sequence shown here is derived from an EMBL/GenBank/DDBJ whole genome shotgun (WGS) entry which is preliminary data.</text>
</comment>
<keyword evidence="2" id="KW-1185">Reference proteome</keyword>
<evidence type="ECO:0000313" key="1">
    <source>
        <dbReference type="EMBL" id="MFD0901909.1"/>
    </source>
</evidence>
<dbReference type="Proteomes" id="UP001596972">
    <property type="component" value="Unassembled WGS sequence"/>
</dbReference>
<dbReference type="RefSeq" id="WP_378299164.1">
    <property type="nucleotide sequence ID" value="NZ_JBHTJA010000027.1"/>
</dbReference>
<reference evidence="2" key="1">
    <citation type="journal article" date="2019" name="Int. J. Syst. Evol. Microbiol.">
        <title>The Global Catalogue of Microorganisms (GCM) 10K type strain sequencing project: providing services to taxonomists for standard genome sequencing and annotation.</title>
        <authorList>
            <consortium name="The Broad Institute Genomics Platform"/>
            <consortium name="The Broad Institute Genome Sequencing Center for Infectious Disease"/>
            <person name="Wu L."/>
            <person name="Ma J."/>
        </authorList>
    </citation>
    <scope>NUCLEOTIDE SEQUENCE [LARGE SCALE GENOMIC DNA]</scope>
    <source>
        <strain evidence="2">JCM 31202</strain>
    </source>
</reference>
<proteinExistence type="predicted"/>
<name>A0ABW3ENG5_9ACTN</name>
<sequence length="48" mass="5324">MGRDRLLRHACDGTFLNGYYAGEVTAVAHLHETIATEAMRVFLDVAQC</sequence>
<evidence type="ECO:0000313" key="2">
    <source>
        <dbReference type="Proteomes" id="UP001596972"/>
    </source>
</evidence>
<dbReference type="EMBL" id="JBHTJA010000027">
    <property type="protein sequence ID" value="MFD0901909.1"/>
    <property type="molecule type" value="Genomic_DNA"/>
</dbReference>
<organism evidence="1 2">
    <name type="scientific">Actinomadura sediminis</name>
    <dbReference type="NCBI Taxonomy" id="1038904"/>
    <lineage>
        <taxon>Bacteria</taxon>
        <taxon>Bacillati</taxon>
        <taxon>Actinomycetota</taxon>
        <taxon>Actinomycetes</taxon>
        <taxon>Streptosporangiales</taxon>
        <taxon>Thermomonosporaceae</taxon>
        <taxon>Actinomadura</taxon>
    </lineage>
</organism>
<accession>A0ABW3ENG5</accession>
<gene>
    <name evidence="1" type="ORF">ACFQ11_16025</name>
</gene>
<protein>
    <submittedName>
        <fullName evidence="1">Uncharacterized protein</fullName>
    </submittedName>
</protein>